<dbReference type="PANTHER" id="PTHR43135">
    <property type="entry name" value="ALPHA-D-RIBOSE 1-METHYLPHOSPHONATE 5-TRIPHOSPHATE DIPHOSPHATASE"/>
    <property type="match status" value="1"/>
</dbReference>
<sequence>MKKFIFLLLSLGSYSAGMAQDSARFFLHKFAQNIGQEVYYRTIGDSGVRYTVHFKFVDRGQAVPLEAVLTVVPGNYTPKSLWIKGKTSRFSTINDSIVLHGESAWERVGDTAYEHKMREPAFPVGGYSPGTVQMVLLQYWKKRGRPAHLRLLPAGAVSISSAGYDTLGFSGQRLVLERTVINGLVWGNELVWTDQAGGLVCLITNDAEGDKLEMMLDKYEFLLPELIGRAATYGMQLFAAEMKGSAAASDAGALGHGGLLAIVGGKVVDVATGETTPDAVVLIGNGKIRKVGTKAAVAVPAGAKVIHAEGKTILPGLWDMHAHFEQAEWGPAYLAAGVTTVRDCGNEFNYINAVKRAIDEGVGVGPHILKAGIIDGPGPLGLGIIRASTPQEAVWAVRRYKDSGFVQIKIYSSVTPPVLKAICDEAHRMGLTVTGHIPEGMNLQQGVDSGMDMVNHIQYVGPMLARTKDRLTDWNDPKTAAGLDFIKEHGTVIDPTLGVFELVFRSVKDSITGMEPAFATLPPPLQELFVNTGMPPALAEKYKALFKDMEKEVKALYDRGVPIVAGTDMGFPGYSVARELELYVDAGLTPLQALRTATVVPALVMKQAGVSGSLLPGRAADIILVDGDPLHNIHDIRRVKLVIKDGKVYDPAQLHRIAGFLK</sequence>
<reference evidence="3" key="1">
    <citation type="journal article" date="2014" name="Int. J. Syst. Evol. Microbiol.">
        <title>Complete genome sequence of Corynebacterium casei LMG S-19264T (=DSM 44701T), isolated from a smear-ripened cheese.</title>
        <authorList>
            <consortium name="US DOE Joint Genome Institute (JGI-PGF)"/>
            <person name="Walter F."/>
            <person name="Albersmeier A."/>
            <person name="Kalinowski J."/>
            <person name="Ruckert C."/>
        </authorList>
    </citation>
    <scope>NUCLEOTIDE SEQUENCE</scope>
    <source>
        <strain evidence="3">CGMCC 1.15448</strain>
    </source>
</reference>
<dbReference type="AlphaFoldDB" id="A0A8J2UDX1"/>
<evidence type="ECO:0000259" key="2">
    <source>
        <dbReference type="Pfam" id="PF01979"/>
    </source>
</evidence>
<dbReference type="GO" id="GO:0016810">
    <property type="term" value="F:hydrolase activity, acting on carbon-nitrogen (but not peptide) bonds"/>
    <property type="evidence" value="ECO:0007669"/>
    <property type="project" value="InterPro"/>
</dbReference>
<dbReference type="InterPro" id="IPR011059">
    <property type="entry name" value="Metal-dep_hydrolase_composite"/>
</dbReference>
<proteinExistence type="predicted"/>
<dbReference type="PANTHER" id="PTHR43135:SF3">
    <property type="entry name" value="ALPHA-D-RIBOSE 1-METHYLPHOSPHONATE 5-TRIPHOSPHATE DIPHOSPHATASE"/>
    <property type="match status" value="1"/>
</dbReference>
<protein>
    <recommendedName>
        <fullName evidence="2">Amidohydrolase-related domain-containing protein</fullName>
    </recommendedName>
</protein>
<dbReference type="InterPro" id="IPR006680">
    <property type="entry name" value="Amidohydro-rel"/>
</dbReference>
<dbReference type="SUPFAM" id="SSF51338">
    <property type="entry name" value="Composite domain of metallo-dependent hydrolases"/>
    <property type="match status" value="2"/>
</dbReference>
<evidence type="ECO:0000256" key="1">
    <source>
        <dbReference type="SAM" id="SignalP"/>
    </source>
</evidence>
<organism evidence="3 4">
    <name type="scientific">Puia dinghuensis</name>
    <dbReference type="NCBI Taxonomy" id="1792502"/>
    <lineage>
        <taxon>Bacteria</taxon>
        <taxon>Pseudomonadati</taxon>
        <taxon>Bacteroidota</taxon>
        <taxon>Chitinophagia</taxon>
        <taxon>Chitinophagales</taxon>
        <taxon>Chitinophagaceae</taxon>
        <taxon>Puia</taxon>
    </lineage>
</organism>
<name>A0A8J2UDX1_9BACT</name>
<dbReference type="Pfam" id="PF01979">
    <property type="entry name" value="Amidohydro_1"/>
    <property type="match status" value="1"/>
</dbReference>
<accession>A0A8J2UDX1</accession>
<dbReference type="Gene3D" id="2.30.40.10">
    <property type="entry name" value="Urease, subunit C, domain 1"/>
    <property type="match status" value="1"/>
</dbReference>
<feature type="signal peptide" evidence="1">
    <location>
        <begin position="1"/>
        <end position="19"/>
    </location>
</feature>
<dbReference type="Gene3D" id="3.20.20.140">
    <property type="entry name" value="Metal-dependent hydrolases"/>
    <property type="match status" value="1"/>
</dbReference>
<reference evidence="3" key="2">
    <citation type="submission" date="2020-09" db="EMBL/GenBank/DDBJ databases">
        <authorList>
            <person name="Sun Q."/>
            <person name="Zhou Y."/>
        </authorList>
    </citation>
    <scope>NUCLEOTIDE SEQUENCE</scope>
    <source>
        <strain evidence="3">CGMCC 1.15448</strain>
    </source>
</reference>
<dbReference type="SUPFAM" id="SSF51556">
    <property type="entry name" value="Metallo-dependent hydrolases"/>
    <property type="match status" value="1"/>
</dbReference>
<dbReference type="EMBL" id="BMJC01000003">
    <property type="protein sequence ID" value="GGB04118.1"/>
    <property type="molecule type" value="Genomic_DNA"/>
</dbReference>
<dbReference type="InterPro" id="IPR032466">
    <property type="entry name" value="Metal_Hydrolase"/>
</dbReference>
<dbReference type="InterPro" id="IPR051781">
    <property type="entry name" value="Metallo-dep_Hydrolase"/>
</dbReference>
<feature type="chain" id="PRO_5035208557" description="Amidohydrolase-related domain-containing protein" evidence="1">
    <location>
        <begin position="20"/>
        <end position="662"/>
    </location>
</feature>
<comment type="caution">
    <text evidence="3">The sequence shown here is derived from an EMBL/GenBank/DDBJ whole genome shotgun (WGS) entry which is preliminary data.</text>
</comment>
<keyword evidence="4" id="KW-1185">Reference proteome</keyword>
<dbReference type="RefSeq" id="WP_188932914.1">
    <property type="nucleotide sequence ID" value="NZ_BMJC01000003.1"/>
</dbReference>
<dbReference type="Proteomes" id="UP000607559">
    <property type="component" value="Unassembled WGS sequence"/>
</dbReference>
<keyword evidence="1" id="KW-0732">Signal</keyword>
<gene>
    <name evidence="3" type="ORF">GCM10011511_29290</name>
</gene>
<evidence type="ECO:0000313" key="3">
    <source>
        <dbReference type="EMBL" id="GGB04118.1"/>
    </source>
</evidence>
<feature type="domain" description="Amidohydrolase-related" evidence="2">
    <location>
        <begin position="312"/>
        <end position="648"/>
    </location>
</feature>
<evidence type="ECO:0000313" key="4">
    <source>
        <dbReference type="Proteomes" id="UP000607559"/>
    </source>
</evidence>